<dbReference type="AlphaFoldDB" id="W4FDU2"/>
<name>W4FDU2_APHAT</name>
<reference evidence="1" key="1">
    <citation type="submission" date="2013-12" db="EMBL/GenBank/DDBJ databases">
        <title>The Genome Sequence of Aphanomyces astaci APO3.</title>
        <authorList>
            <consortium name="The Broad Institute Genomics Platform"/>
            <person name="Russ C."/>
            <person name="Tyler B."/>
            <person name="van West P."/>
            <person name="Dieguez-Uribeondo J."/>
            <person name="Young S.K."/>
            <person name="Zeng Q."/>
            <person name="Gargeya S."/>
            <person name="Fitzgerald M."/>
            <person name="Abouelleil A."/>
            <person name="Alvarado L."/>
            <person name="Chapman S.B."/>
            <person name="Gainer-Dewar J."/>
            <person name="Goldberg J."/>
            <person name="Griggs A."/>
            <person name="Gujja S."/>
            <person name="Hansen M."/>
            <person name="Howarth C."/>
            <person name="Imamovic A."/>
            <person name="Ireland A."/>
            <person name="Larimer J."/>
            <person name="McCowan C."/>
            <person name="Murphy C."/>
            <person name="Pearson M."/>
            <person name="Poon T.W."/>
            <person name="Priest M."/>
            <person name="Roberts A."/>
            <person name="Saif S."/>
            <person name="Shea T."/>
            <person name="Sykes S."/>
            <person name="Wortman J."/>
            <person name="Nusbaum C."/>
            <person name="Birren B."/>
        </authorList>
    </citation>
    <scope>NUCLEOTIDE SEQUENCE [LARGE SCALE GENOMIC DNA]</scope>
    <source>
        <strain evidence="1">APO3</strain>
    </source>
</reference>
<proteinExistence type="predicted"/>
<sequence length="740" mass="83313">MNSAVTRSLPVTCGTLLVGTILSSVRQQQAGGGGGDGILEVLLQTYWDHRCLPAPVEHLLALGTWDDDASRVRLVHAEWLPPSTVRTLDYQINIPVAHLDRFRRSIHTNELTRCATMHPDRSCRQFAITGTLNLLCRSTQVFVPLQCLSLAASVFVARKQTSVQWPALANNVGWSVVFLTWANMAPLLLSCSLPQTRHKLTTLVASMLPYLMLQVEPRKRRASVLKAIACWTLVSLQLQATSSRVWRRYVTKLSLAKRMPWTWVATAVYGACMTHILNRPHLQSHLAMQYLFGKSMHKPLQAGGGGGDGILEVLLQTYWDHRCLPAPVEHLLALGTWDDDASRVRLVHAEWLPPSTVRTLDYQINIPVAHLDRFRRSIHTNELTRCATMHPDRSCRQFAITGTLNLLCRSTQVFVPLQCLSLAASVFVARKQTSVQWPALANNVGWSVVFLTWANMAPLLLSCSLPQTRHKLTTLVASMLPYLMLQVEPRKRRASVLKAIACWTLVSLQLQATSSRVWRRYVTKLSLAKRMPWTWVATAVYGACMTHILNRPHLQSHLAMHIMSRHHQFMHTFLLDAIRHAGPTSCLTLLVGALISSAQSSQLKLPPAIVVAGGVGCGVFRFVYRLEHRRLAAIMGSMAFFRLCSYNHKHIVLSYSAVEAISTYYLTHFTHQYWLEHATGILVTSRLMYTFLFHSDWLFPSQLRMLDFQSGLSPARRASHHTFIKHGKSRIFFMGGASLL</sequence>
<dbReference type="EMBL" id="KI913256">
    <property type="protein sequence ID" value="ETV65001.1"/>
    <property type="molecule type" value="Genomic_DNA"/>
</dbReference>
<evidence type="ECO:0000313" key="1">
    <source>
        <dbReference type="EMBL" id="ETV65001.1"/>
    </source>
</evidence>
<dbReference type="RefSeq" id="XP_009845526.1">
    <property type="nucleotide sequence ID" value="XM_009847224.1"/>
</dbReference>
<accession>W4FDU2</accession>
<organism evidence="1">
    <name type="scientific">Aphanomyces astaci</name>
    <name type="common">Crayfish plague agent</name>
    <dbReference type="NCBI Taxonomy" id="112090"/>
    <lineage>
        <taxon>Eukaryota</taxon>
        <taxon>Sar</taxon>
        <taxon>Stramenopiles</taxon>
        <taxon>Oomycota</taxon>
        <taxon>Saprolegniomycetes</taxon>
        <taxon>Saprolegniales</taxon>
        <taxon>Verrucalvaceae</taxon>
        <taxon>Aphanomyces</taxon>
    </lineage>
</organism>
<protein>
    <submittedName>
        <fullName evidence="1">Uncharacterized protein</fullName>
    </submittedName>
</protein>
<gene>
    <name evidence="1" type="ORF">H257_18205</name>
</gene>
<dbReference type="GeneID" id="20820201"/>
<dbReference type="VEuPathDB" id="FungiDB:H257_18205"/>